<gene>
    <name evidence="2" type="ORF">T11_13723</name>
</gene>
<evidence type="ECO:0000256" key="1">
    <source>
        <dbReference type="SAM" id="SignalP"/>
    </source>
</evidence>
<keyword evidence="1" id="KW-0732">Signal</keyword>
<dbReference type="EMBL" id="JYDP01007130">
    <property type="protein sequence ID" value="KRY78500.1"/>
    <property type="molecule type" value="Genomic_DNA"/>
</dbReference>
<feature type="signal peptide" evidence="1">
    <location>
        <begin position="1"/>
        <end position="16"/>
    </location>
</feature>
<sequence>MMKAHLLANFLSLSSCDFAGMCDLHPGGYIQPRCKVVMRLDLHRLSSNENFSRDGIH</sequence>
<dbReference type="AlphaFoldDB" id="A0A0V1EXV8"/>
<accession>A0A0V1EXV8</accession>
<proteinExistence type="predicted"/>
<reference evidence="2 3" key="1">
    <citation type="submission" date="2015-01" db="EMBL/GenBank/DDBJ databases">
        <title>Evolution of Trichinella species and genotypes.</title>
        <authorList>
            <person name="Korhonen P.K."/>
            <person name="Edoardo P."/>
            <person name="Giuseppe L.R."/>
            <person name="Gasser R.B."/>
        </authorList>
    </citation>
    <scope>NUCLEOTIDE SEQUENCE [LARGE SCALE GENOMIC DNA]</scope>
    <source>
        <strain evidence="2">ISS1029</strain>
    </source>
</reference>
<organism evidence="2 3">
    <name type="scientific">Trichinella zimbabwensis</name>
    <dbReference type="NCBI Taxonomy" id="268475"/>
    <lineage>
        <taxon>Eukaryota</taxon>
        <taxon>Metazoa</taxon>
        <taxon>Ecdysozoa</taxon>
        <taxon>Nematoda</taxon>
        <taxon>Enoplea</taxon>
        <taxon>Dorylaimia</taxon>
        <taxon>Trichinellida</taxon>
        <taxon>Trichinellidae</taxon>
        <taxon>Trichinella</taxon>
    </lineage>
</organism>
<name>A0A0V1EXV8_9BILA</name>
<keyword evidence="3" id="KW-1185">Reference proteome</keyword>
<protein>
    <submittedName>
        <fullName evidence="2">Uncharacterized protein</fullName>
    </submittedName>
</protein>
<dbReference type="Proteomes" id="UP000055024">
    <property type="component" value="Unassembled WGS sequence"/>
</dbReference>
<evidence type="ECO:0000313" key="2">
    <source>
        <dbReference type="EMBL" id="KRY78500.1"/>
    </source>
</evidence>
<feature type="chain" id="PRO_5006877614" evidence="1">
    <location>
        <begin position="17"/>
        <end position="57"/>
    </location>
</feature>
<comment type="caution">
    <text evidence="2">The sequence shown here is derived from an EMBL/GenBank/DDBJ whole genome shotgun (WGS) entry which is preliminary data.</text>
</comment>
<dbReference type="PROSITE" id="PS51257">
    <property type="entry name" value="PROKAR_LIPOPROTEIN"/>
    <property type="match status" value="1"/>
</dbReference>
<evidence type="ECO:0000313" key="3">
    <source>
        <dbReference type="Proteomes" id="UP000055024"/>
    </source>
</evidence>